<sequence>DIEQECRVIIEEINMNMDIPQQRVNMLIDELLWPNQPLGREIIGSKETVASTTRERMLRYIRHRYLPNDTVVSIAGNIQPDEALARIEALFHDWSAGQVSEGYVTNSGQATPRLRIEHKSSEQVHLCLGVHGFSRFHPRRFALDLLNTAFGVGMSSRLFTEIREKKGLAYDIHSYVEHFLNSGSFAIYAGVDTNKAETAIATVVEEIAKLRQGITADELRRAKELSKGRLHLRLEDWQEYTMATKTYPGAGWSKLPERRL</sequence>
<evidence type="ECO:0000256" key="1">
    <source>
        <dbReference type="ARBA" id="ARBA00007261"/>
    </source>
</evidence>
<dbReference type="Gene3D" id="3.30.830.10">
    <property type="entry name" value="Metalloenzyme, LuxS/M16 peptidase-like"/>
    <property type="match status" value="2"/>
</dbReference>
<dbReference type="AlphaFoldDB" id="X1MNX0"/>
<dbReference type="PANTHER" id="PTHR11851:SF49">
    <property type="entry name" value="MITOCHONDRIAL-PROCESSING PEPTIDASE SUBUNIT ALPHA"/>
    <property type="match status" value="1"/>
</dbReference>
<feature type="non-terminal residue" evidence="3">
    <location>
        <position position="1"/>
    </location>
</feature>
<dbReference type="InterPro" id="IPR050361">
    <property type="entry name" value="MPP/UQCRC_Complex"/>
</dbReference>
<accession>X1MNX0</accession>
<proteinExistence type="inferred from homology"/>
<evidence type="ECO:0000259" key="2">
    <source>
        <dbReference type="Pfam" id="PF05193"/>
    </source>
</evidence>
<evidence type="ECO:0000313" key="3">
    <source>
        <dbReference type="EMBL" id="GAI16385.1"/>
    </source>
</evidence>
<dbReference type="InterPro" id="IPR011249">
    <property type="entry name" value="Metalloenz_LuxS/M16"/>
</dbReference>
<dbReference type="InterPro" id="IPR007863">
    <property type="entry name" value="Peptidase_M16_C"/>
</dbReference>
<protein>
    <recommendedName>
        <fullName evidence="2">Peptidase M16 C-terminal domain-containing protein</fullName>
    </recommendedName>
</protein>
<dbReference type="GO" id="GO:0046872">
    <property type="term" value="F:metal ion binding"/>
    <property type="evidence" value="ECO:0007669"/>
    <property type="project" value="InterPro"/>
</dbReference>
<comment type="similarity">
    <text evidence="1">Belongs to the peptidase M16 family.</text>
</comment>
<dbReference type="Pfam" id="PF05193">
    <property type="entry name" value="Peptidase_M16_C"/>
    <property type="match status" value="1"/>
</dbReference>
<dbReference type="EMBL" id="BARV01009469">
    <property type="protein sequence ID" value="GAI16385.1"/>
    <property type="molecule type" value="Genomic_DNA"/>
</dbReference>
<comment type="caution">
    <text evidence="3">The sequence shown here is derived from an EMBL/GenBank/DDBJ whole genome shotgun (WGS) entry which is preliminary data.</text>
</comment>
<organism evidence="3">
    <name type="scientific">marine sediment metagenome</name>
    <dbReference type="NCBI Taxonomy" id="412755"/>
    <lineage>
        <taxon>unclassified sequences</taxon>
        <taxon>metagenomes</taxon>
        <taxon>ecological metagenomes</taxon>
    </lineage>
</organism>
<feature type="domain" description="Peptidase M16 C-terminal" evidence="2">
    <location>
        <begin position="53"/>
        <end position="224"/>
    </location>
</feature>
<dbReference type="SUPFAM" id="SSF63411">
    <property type="entry name" value="LuxS/MPP-like metallohydrolase"/>
    <property type="match status" value="2"/>
</dbReference>
<dbReference type="PANTHER" id="PTHR11851">
    <property type="entry name" value="METALLOPROTEASE"/>
    <property type="match status" value="1"/>
</dbReference>
<reference evidence="3" key="1">
    <citation type="journal article" date="2014" name="Front. Microbiol.">
        <title>High frequency of phylogenetically diverse reductive dehalogenase-homologous genes in deep subseafloor sedimentary metagenomes.</title>
        <authorList>
            <person name="Kawai M."/>
            <person name="Futagami T."/>
            <person name="Toyoda A."/>
            <person name="Takaki Y."/>
            <person name="Nishi S."/>
            <person name="Hori S."/>
            <person name="Arai W."/>
            <person name="Tsubouchi T."/>
            <person name="Morono Y."/>
            <person name="Uchiyama I."/>
            <person name="Ito T."/>
            <person name="Fujiyama A."/>
            <person name="Inagaki F."/>
            <person name="Takami H."/>
        </authorList>
    </citation>
    <scope>NUCLEOTIDE SEQUENCE</scope>
    <source>
        <strain evidence="3">Expedition CK06-06</strain>
    </source>
</reference>
<name>X1MNX0_9ZZZZ</name>
<gene>
    <name evidence="3" type="ORF">S06H3_18667</name>
</gene>